<sequence>MRSVSVVLILVVAAMSSAGPADYPPKKEHYDLTKADELFEKFIKDFEREYKDEDDKQLHFEAFVESLKKINKLNKENPTTTFGINQFADYTEQERQNMFGLRYVPRQ</sequence>
<dbReference type="InterPro" id="IPR013201">
    <property type="entry name" value="Prot_inhib_I29"/>
</dbReference>
<dbReference type="AlphaFoldDB" id="A0A835GRB8"/>
<name>A0A835GRB8_SPOEX</name>
<evidence type="ECO:0000313" key="4">
    <source>
        <dbReference type="Proteomes" id="UP000648187"/>
    </source>
</evidence>
<organism evidence="3 4">
    <name type="scientific">Spodoptera exigua</name>
    <name type="common">Beet armyworm</name>
    <name type="synonym">Noctua fulgens</name>
    <dbReference type="NCBI Taxonomy" id="7107"/>
    <lineage>
        <taxon>Eukaryota</taxon>
        <taxon>Metazoa</taxon>
        <taxon>Ecdysozoa</taxon>
        <taxon>Arthropoda</taxon>
        <taxon>Hexapoda</taxon>
        <taxon>Insecta</taxon>
        <taxon>Pterygota</taxon>
        <taxon>Neoptera</taxon>
        <taxon>Endopterygota</taxon>
        <taxon>Lepidoptera</taxon>
        <taxon>Glossata</taxon>
        <taxon>Ditrysia</taxon>
        <taxon>Noctuoidea</taxon>
        <taxon>Noctuidae</taxon>
        <taxon>Amphipyrinae</taxon>
        <taxon>Spodoptera</taxon>
    </lineage>
</organism>
<proteinExistence type="predicted"/>
<evidence type="ECO:0000259" key="2">
    <source>
        <dbReference type="SMART" id="SM00848"/>
    </source>
</evidence>
<feature type="chain" id="PRO_5033003923" description="Cathepsin propeptide inhibitor domain-containing protein" evidence="1">
    <location>
        <begin position="19"/>
        <end position="107"/>
    </location>
</feature>
<dbReference type="SUPFAM" id="SSF54001">
    <property type="entry name" value="Cysteine proteinases"/>
    <property type="match status" value="1"/>
</dbReference>
<accession>A0A835GRB8</accession>
<protein>
    <recommendedName>
        <fullName evidence="2">Cathepsin propeptide inhibitor domain-containing protein</fullName>
    </recommendedName>
</protein>
<dbReference type="Gene3D" id="1.10.287.2250">
    <property type="match status" value="1"/>
</dbReference>
<dbReference type="Proteomes" id="UP000648187">
    <property type="component" value="Unassembled WGS sequence"/>
</dbReference>
<feature type="signal peptide" evidence="1">
    <location>
        <begin position="1"/>
        <end position="18"/>
    </location>
</feature>
<keyword evidence="1" id="KW-0732">Signal</keyword>
<keyword evidence="4" id="KW-1185">Reference proteome</keyword>
<dbReference type="EMBL" id="JACKWZ010000005">
    <property type="protein sequence ID" value="KAF9424123.1"/>
    <property type="molecule type" value="Genomic_DNA"/>
</dbReference>
<comment type="caution">
    <text evidence="3">The sequence shown here is derived from an EMBL/GenBank/DDBJ whole genome shotgun (WGS) entry which is preliminary data.</text>
</comment>
<dbReference type="SMART" id="SM00848">
    <property type="entry name" value="Inhibitor_I29"/>
    <property type="match status" value="1"/>
</dbReference>
<gene>
    <name evidence="3" type="ORF">HW555_000832</name>
</gene>
<reference evidence="3" key="1">
    <citation type="submission" date="2020-08" db="EMBL/GenBank/DDBJ databases">
        <title>Spodoptera exigua strain:BAW_Kor-Di-RS1 Genome sequencing and assembly.</title>
        <authorList>
            <person name="Kim J."/>
            <person name="Nam H.Y."/>
            <person name="Kwon M."/>
            <person name="Choi J.H."/>
            <person name="Cho S.R."/>
            <person name="Kim G.-H."/>
        </authorList>
    </citation>
    <scope>NUCLEOTIDE SEQUENCE</scope>
    <source>
        <strain evidence="3">BAW_Kor-Di-RS1</strain>
        <tissue evidence="3">Whole-body</tissue>
    </source>
</reference>
<dbReference type="Pfam" id="PF08246">
    <property type="entry name" value="Inhibitor_I29"/>
    <property type="match status" value="1"/>
</dbReference>
<dbReference type="InterPro" id="IPR038765">
    <property type="entry name" value="Papain-like_cys_pep_sf"/>
</dbReference>
<evidence type="ECO:0000256" key="1">
    <source>
        <dbReference type="SAM" id="SignalP"/>
    </source>
</evidence>
<feature type="domain" description="Cathepsin propeptide inhibitor" evidence="2">
    <location>
        <begin position="39"/>
        <end position="95"/>
    </location>
</feature>
<evidence type="ECO:0000313" key="3">
    <source>
        <dbReference type="EMBL" id="KAF9424123.1"/>
    </source>
</evidence>